<dbReference type="InterPro" id="IPR005637">
    <property type="entry name" value="TAP_C_dom"/>
</dbReference>
<organism evidence="11 12">
    <name type="scientific">Komagataella pastoris</name>
    <name type="common">Yeast</name>
    <name type="synonym">Pichia pastoris</name>
    <dbReference type="NCBI Taxonomy" id="4922"/>
    <lineage>
        <taxon>Eukaryota</taxon>
        <taxon>Fungi</taxon>
        <taxon>Dikarya</taxon>
        <taxon>Ascomycota</taxon>
        <taxon>Saccharomycotina</taxon>
        <taxon>Pichiomycetes</taxon>
        <taxon>Pichiales</taxon>
        <taxon>Pichiaceae</taxon>
        <taxon>Komagataella</taxon>
    </lineage>
</organism>
<dbReference type="InterPro" id="IPR009060">
    <property type="entry name" value="UBA-like_sf"/>
</dbReference>
<dbReference type="Gene3D" id="3.80.10.10">
    <property type="entry name" value="Ribonuclease Inhibitor"/>
    <property type="match status" value="1"/>
</dbReference>
<evidence type="ECO:0000259" key="9">
    <source>
        <dbReference type="PROSITE" id="PS50177"/>
    </source>
</evidence>
<protein>
    <submittedName>
        <fullName evidence="11">BA75_02887T0</fullName>
    </submittedName>
</protein>
<dbReference type="GO" id="GO:0003723">
    <property type="term" value="F:RNA binding"/>
    <property type="evidence" value="ECO:0007669"/>
    <property type="project" value="TreeGrafter"/>
</dbReference>
<keyword evidence="4" id="KW-0433">Leucine-rich repeat</keyword>
<proteinExistence type="inferred from homology"/>
<feature type="compositionally biased region" description="Polar residues" evidence="8">
    <location>
        <begin position="501"/>
        <end position="518"/>
    </location>
</feature>
<keyword evidence="12" id="KW-1185">Reference proteome</keyword>
<dbReference type="AlphaFoldDB" id="A0A1B2JA90"/>
<evidence type="ECO:0000256" key="3">
    <source>
        <dbReference type="ARBA" id="ARBA00022448"/>
    </source>
</evidence>
<dbReference type="PANTHER" id="PTHR10662">
    <property type="entry name" value="NUCLEAR RNA EXPORT FACTOR"/>
    <property type="match status" value="1"/>
</dbReference>
<evidence type="ECO:0000256" key="6">
    <source>
        <dbReference type="ARBA" id="ARBA00022816"/>
    </source>
</evidence>
<dbReference type="Pfam" id="PF24048">
    <property type="entry name" value="LRR_NXF1-5"/>
    <property type="match status" value="1"/>
</dbReference>
<accession>A0A1B2JA90</accession>
<dbReference type="PROSITE" id="PS50177">
    <property type="entry name" value="NTF2_DOMAIN"/>
    <property type="match status" value="1"/>
</dbReference>
<keyword evidence="5" id="KW-0677">Repeat</keyword>
<evidence type="ECO:0000256" key="8">
    <source>
        <dbReference type="SAM" id="MobiDB-lite"/>
    </source>
</evidence>
<evidence type="ECO:0000256" key="7">
    <source>
        <dbReference type="ARBA" id="ARBA00023242"/>
    </source>
</evidence>
<evidence type="ECO:0000313" key="11">
    <source>
        <dbReference type="EMBL" id="ANZ74954.1"/>
    </source>
</evidence>
<evidence type="ECO:0000259" key="10">
    <source>
        <dbReference type="PROSITE" id="PS51281"/>
    </source>
</evidence>
<dbReference type="SUPFAM" id="SSF52058">
    <property type="entry name" value="L domain-like"/>
    <property type="match status" value="1"/>
</dbReference>
<dbReference type="PROSITE" id="PS51281">
    <property type="entry name" value="TAP_C"/>
    <property type="match status" value="1"/>
</dbReference>
<dbReference type="Pfam" id="PF22602">
    <property type="entry name" value="NXF_NTF2"/>
    <property type="match status" value="1"/>
</dbReference>
<dbReference type="Proteomes" id="UP000094565">
    <property type="component" value="Chromosome 2"/>
</dbReference>
<keyword evidence="6" id="KW-0509">mRNA transport</keyword>
<dbReference type="SMART" id="SM00804">
    <property type="entry name" value="TAP_C"/>
    <property type="match status" value="1"/>
</dbReference>
<dbReference type="InterPro" id="IPR030217">
    <property type="entry name" value="NXF_fam"/>
</dbReference>
<keyword evidence="7" id="KW-0539">Nucleus</keyword>
<dbReference type="PANTHER" id="PTHR10662:SF22">
    <property type="entry name" value="NUCLEAR RNA EXPORT FACTOR 1"/>
    <property type="match status" value="1"/>
</dbReference>
<comment type="similarity">
    <text evidence="2">Belongs to the NXF family.</text>
</comment>
<dbReference type="Pfam" id="PF03943">
    <property type="entry name" value="TAP_C"/>
    <property type="match status" value="1"/>
</dbReference>
<dbReference type="InterPro" id="IPR040736">
    <property type="entry name" value="Mex67_RRM"/>
</dbReference>
<sequence length="598" mass="66967">MSYRGRGRGGYGRNQFNGGNNYVNHQSFAAQPSYTVEIRNWNNASKDDLVSFIARKTRIKLQNVIVDHTGTIQATVNTQKDATDLVNWNGVKFAGQSLKITANTGSNGNGNAGSPDTARTIQLLKQFLLSRYNAEIRFLDLTNMVNDPTLVSQGLFSSASTSSKMFPALMKLASQENLQVDTISMANNNINDSNTYLSILGSTFPHVKNLSLQDNNIQKVRFFENCRHKFTRLRELVIMNNPLTTQSMDRNYRSEVIRHFPRLIMLDGEYVRDENKVSTIFKFPAPTVSMFFENETTQGVATNFLTNYLKLWDSSRDQLLQLYAPESQFSFQIDTAHPSPDPTGSSTVPSGNSWSYYLSNSRNLTRISNEKSRMSRLAVGQDQILRLFNCLPMTSHKLLEKIDQFAIESWSFPQLNGIIVSLHGEFEETAAPVQPVQSGVRSHYKGQRSSLSKRSFDRTFVIVFGPNGAMIVASDLLLIRPHIPTNAWVVTKRNPEAAVGTTPSAAGSTEISRTSTPLTHPAAHPEVPNPQPQPTSQLLNTNLTPQQQELAHKVLMETKLNPEFTLILCEQSQWNYEAAIQAFRSSHQQGQIPPHAFT</sequence>
<dbReference type="InterPro" id="IPR032675">
    <property type="entry name" value="LRR_dom_sf"/>
</dbReference>
<evidence type="ECO:0000256" key="5">
    <source>
        <dbReference type="ARBA" id="ARBA00022737"/>
    </source>
</evidence>
<comment type="subcellular location">
    <subcellularLocation>
        <location evidence="1">Nucleus</location>
    </subcellularLocation>
</comment>
<dbReference type="EMBL" id="CP014585">
    <property type="protein sequence ID" value="ANZ74954.1"/>
    <property type="molecule type" value="Genomic_DNA"/>
</dbReference>
<dbReference type="InterPro" id="IPR018222">
    <property type="entry name" value="Nuclear_transport_factor_2_euk"/>
</dbReference>
<dbReference type="Gene3D" id="3.10.450.50">
    <property type="match status" value="1"/>
</dbReference>
<dbReference type="Pfam" id="PF18444">
    <property type="entry name" value="RRM_9"/>
    <property type="match status" value="1"/>
</dbReference>
<dbReference type="GO" id="GO:0016973">
    <property type="term" value="P:poly(A)+ mRNA export from nucleus"/>
    <property type="evidence" value="ECO:0007669"/>
    <property type="project" value="TreeGrafter"/>
</dbReference>
<feature type="domain" description="NTF2" evidence="9">
    <location>
        <begin position="300"/>
        <end position="479"/>
    </location>
</feature>
<dbReference type="Gene3D" id="1.10.8.10">
    <property type="entry name" value="DNA helicase RuvA subunit, C-terminal domain"/>
    <property type="match status" value="1"/>
</dbReference>
<dbReference type="InterPro" id="IPR032710">
    <property type="entry name" value="NTF2-like_dom_sf"/>
</dbReference>
<evidence type="ECO:0000256" key="4">
    <source>
        <dbReference type="ARBA" id="ARBA00022614"/>
    </source>
</evidence>
<dbReference type="CDD" id="cd14342">
    <property type="entry name" value="UBA_TAP-C"/>
    <property type="match status" value="1"/>
</dbReference>
<dbReference type="SUPFAM" id="SSF46934">
    <property type="entry name" value="UBA-like"/>
    <property type="match status" value="1"/>
</dbReference>
<evidence type="ECO:0000313" key="12">
    <source>
        <dbReference type="Proteomes" id="UP000094565"/>
    </source>
</evidence>
<reference evidence="11 12" key="1">
    <citation type="submission" date="2016-02" db="EMBL/GenBank/DDBJ databases">
        <title>Comparative genomic and transcriptomic foundation for Pichia pastoris.</title>
        <authorList>
            <person name="Love K.R."/>
            <person name="Shah K.A."/>
            <person name="Whittaker C.A."/>
            <person name="Wu J."/>
            <person name="Bartlett M.C."/>
            <person name="Ma D."/>
            <person name="Leeson R.L."/>
            <person name="Priest M."/>
            <person name="Young S.K."/>
            <person name="Love J.C."/>
        </authorList>
    </citation>
    <scope>NUCLEOTIDE SEQUENCE [LARGE SCALE GENOMIC DNA]</scope>
    <source>
        <strain evidence="11 12">ATCC 28485</strain>
    </source>
</reference>
<dbReference type="InterPro" id="IPR057125">
    <property type="entry name" value="NXF1/2/3/5-like_LRR"/>
</dbReference>
<dbReference type="InterPro" id="IPR002075">
    <property type="entry name" value="NTF2_dom"/>
</dbReference>
<feature type="region of interest" description="Disordered" evidence="8">
    <location>
        <begin position="498"/>
        <end position="539"/>
    </location>
</feature>
<dbReference type="OrthoDB" id="25872at2759"/>
<gene>
    <name evidence="11" type="primary">MEX67</name>
    <name evidence="11" type="ORF">ATY40_BA7502887</name>
</gene>
<evidence type="ECO:0000256" key="1">
    <source>
        <dbReference type="ARBA" id="ARBA00004123"/>
    </source>
</evidence>
<dbReference type="GO" id="GO:0005634">
    <property type="term" value="C:nucleus"/>
    <property type="evidence" value="ECO:0007669"/>
    <property type="project" value="UniProtKB-SubCell"/>
</dbReference>
<dbReference type="SUPFAM" id="SSF54427">
    <property type="entry name" value="NTF2-like"/>
    <property type="match status" value="1"/>
</dbReference>
<evidence type="ECO:0000256" key="2">
    <source>
        <dbReference type="ARBA" id="ARBA00009285"/>
    </source>
</evidence>
<feature type="domain" description="TAP-C" evidence="10">
    <location>
        <begin position="545"/>
        <end position="598"/>
    </location>
</feature>
<name>A0A1B2JA90_PICPA</name>
<keyword evidence="3" id="KW-0813">Transport</keyword>